<dbReference type="PROSITE" id="PS00194">
    <property type="entry name" value="THIOREDOXIN_1"/>
    <property type="match status" value="1"/>
</dbReference>
<reference evidence="3 4" key="1">
    <citation type="submission" date="2015-03" db="EMBL/GenBank/DDBJ databases">
        <title>Genome sequence of Kiloniella sp. P1-1, isolated from the gut microflora of Pacific white shrimp, Penaeus vannamei.</title>
        <authorList>
            <person name="Shao Z."/>
            <person name="Wang L."/>
            <person name="Li X."/>
        </authorList>
    </citation>
    <scope>NUCLEOTIDE SEQUENCE [LARGE SCALE GENOMIC DNA]</scope>
    <source>
        <strain evidence="3 4">P1-1</strain>
    </source>
</reference>
<gene>
    <name evidence="3" type="ORF">WH95_05220</name>
</gene>
<keyword evidence="4" id="KW-1185">Reference proteome</keyword>
<dbReference type="RefSeq" id="WP_046503930.1">
    <property type="nucleotide sequence ID" value="NZ_LANI01000003.1"/>
</dbReference>
<dbReference type="SUPFAM" id="SSF52833">
    <property type="entry name" value="Thioredoxin-like"/>
    <property type="match status" value="1"/>
</dbReference>
<dbReference type="PANTHER" id="PTHR42852:SF13">
    <property type="entry name" value="PROTEIN DIPZ"/>
    <property type="match status" value="1"/>
</dbReference>
<dbReference type="Proteomes" id="UP000034491">
    <property type="component" value="Unassembled WGS sequence"/>
</dbReference>
<dbReference type="OrthoDB" id="9799347at2"/>
<comment type="caution">
    <text evidence="3">The sequence shown here is derived from an EMBL/GenBank/DDBJ whole genome shotgun (WGS) entry which is preliminary data.</text>
</comment>
<evidence type="ECO:0000313" key="3">
    <source>
        <dbReference type="EMBL" id="KKJ77830.1"/>
    </source>
</evidence>
<dbReference type="Gene3D" id="3.40.30.10">
    <property type="entry name" value="Glutaredoxin"/>
    <property type="match status" value="1"/>
</dbReference>
<dbReference type="Pfam" id="PF00578">
    <property type="entry name" value="AhpC-TSA"/>
    <property type="match status" value="1"/>
</dbReference>
<accession>A0A0M2RCU4</accession>
<dbReference type="STRING" id="1549748.WH95_05220"/>
<dbReference type="AlphaFoldDB" id="A0A0M2RCU4"/>
<dbReference type="InterPro" id="IPR036249">
    <property type="entry name" value="Thioredoxin-like_sf"/>
</dbReference>
<dbReference type="CDD" id="cd02966">
    <property type="entry name" value="TlpA_like_family"/>
    <property type="match status" value="1"/>
</dbReference>
<dbReference type="PROSITE" id="PS51352">
    <property type="entry name" value="THIOREDOXIN_2"/>
    <property type="match status" value="1"/>
</dbReference>
<dbReference type="InterPro" id="IPR050553">
    <property type="entry name" value="Thioredoxin_ResA/DsbE_sf"/>
</dbReference>
<evidence type="ECO:0000256" key="1">
    <source>
        <dbReference type="ARBA" id="ARBA00023284"/>
    </source>
</evidence>
<evidence type="ECO:0000313" key="4">
    <source>
        <dbReference type="Proteomes" id="UP000034491"/>
    </source>
</evidence>
<dbReference type="InterPro" id="IPR000866">
    <property type="entry name" value="AhpC/TSA"/>
</dbReference>
<dbReference type="InterPro" id="IPR017937">
    <property type="entry name" value="Thioredoxin_CS"/>
</dbReference>
<feature type="domain" description="Thioredoxin" evidence="2">
    <location>
        <begin position="49"/>
        <end position="191"/>
    </location>
</feature>
<protein>
    <recommendedName>
        <fullName evidence="2">Thioredoxin domain-containing protein</fullName>
    </recommendedName>
</protein>
<dbReference type="GO" id="GO:0015036">
    <property type="term" value="F:disulfide oxidoreductase activity"/>
    <property type="evidence" value="ECO:0007669"/>
    <property type="project" value="UniProtKB-ARBA"/>
</dbReference>
<dbReference type="EMBL" id="LANI01000003">
    <property type="protein sequence ID" value="KKJ77830.1"/>
    <property type="molecule type" value="Genomic_DNA"/>
</dbReference>
<evidence type="ECO:0000259" key="2">
    <source>
        <dbReference type="PROSITE" id="PS51352"/>
    </source>
</evidence>
<dbReference type="InterPro" id="IPR013766">
    <property type="entry name" value="Thioredoxin_domain"/>
</dbReference>
<keyword evidence="1" id="KW-0676">Redox-active center</keyword>
<dbReference type="PANTHER" id="PTHR42852">
    <property type="entry name" value="THIOL:DISULFIDE INTERCHANGE PROTEIN DSBE"/>
    <property type="match status" value="1"/>
</dbReference>
<proteinExistence type="predicted"/>
<sequence>MILIKALRLSGFLHMLFAASVTLVISVSFAGAVDKPPLEGRLEGNFTLFDPPIPVPIETFQDEEGKLRSFTEMKGQVILLNFWATWCAPCVKEMPDLDRLQAELGSDLFRVVTLSEDRSGLKKVLPFFKDNDLKNLPAYVDPKGRVSRAFGLRGLPSTYLISKEGMIVGALIGPFEWDAPEVKTLVDFYVSK</sequence>
<dbReference type="GO" id="GO:0016209">
    <property type="term" value="F:antioxidant activity"/>
    <property type="evidence" value="ECO:0007669"/>
    <property type="project" value="InterPro"/>
</dbReference>
<name>A0A0M2RCU4_9PROT</name>
<organism evidence="3 4">
    <name type="scientific">Kiloniella litopenaei</name>
    <dbReference type="NCBI Taxonomy" id="1549748"/>
    <lineage>
        <taxon>Bacteria</taxon>
        <taxon>Pseudomonadati</taxon>
        <taxon>Pseudomonadota</taxon>
        <taxon>Alphaproteobacteria</taxon>
        <taxon>Rhodospirillales</taxon>
        <taxon>Kiloniellaceae</taxon>
        <taxon>Kiloniella</taxon>
    </lineage>
</organism>